<name>A0AAE3GG95_9PSEU</name>
<dbReference type="NCBIfam" id="TIGR01509">
    <property type="entry name" value="HAD-SF-IA-v3"/>
    <property type="match status" value="1"/>
</dbReference>
<keyword evidence="1" id="KW-0378">Hydrolase</keyword>
<accession>A0AAE3GG95</accession>
<comment type="caution">
    <text evidence="1">The sequence shown here is derived from an EMBL/GenBank/DDBJ whole genome shotgun (WGS) entry which is preliminary data.</text>
</comment>
<dbReference type="InterPro" id="IPR023198">
    <property type="entry name" value="PGP-like_dom2"/>
</dbReference>
<organism evidence="1 2">
    <name type="scientific">Goodfellowiella coeruleoviolacea</name>
    <dbReference type="NCBI Taxonomy" id="334858"/>
    <lineage>
        <taxon>Bacteria</taxon>
        <taxon>Bacillati</taxon>
        <taxon>Actinomycetota</taxon>
        <taxon>Actinomycetes</taxon>
        <taxon>Pseudonocardiales</taxon>
        <taxon>Pseudonocardiaceae</taxon>
        <taxon>Goodfellowiella</taxon>
    </lineage>
</organism>
<dbReference type="SFLD" id="SFLDS00003">
    <property type="entry name" value="Haloacid_Dehalogenase"/>
    <property type="match status" value="1"/>
</dbReference>
<evidence type="ECO:0000313" key="1">
    <source>
        <dbReference type="EMBL" id="MCP2167575.1"/>
    </source>
</evidence>
<dbReference type="SFLD" id="SFLDG01129">
    <property type="entry name" value="C1.5:_HAD__Beta-PGM__Phosphata"/>
    <property type="match status" value="1"/>
</dbReference>
<dbReference type="Proteomes" id="UP001206128">
    <property type="component" value="Unassembled WGS sequence"/>
</dbReference>
<dbReference type="AlphaFoldDB" id="A0AAE3GG95"/>
<dbReference type="PANTHER" id="PTHR47829">
    <property type="entry name" value="HYDROLASE, PUTATIVE (AFU_ORTHOLOGUE AFUA_1G12880)-RELATED"/>
    <property type="match status" value="1"/>
</dbReference>
<evidence type="ECO:0000313" key="2">
    <source>
        <dbReference type="Proteomes" id="UP001206128"/>
    </source>
</evidence>
<dbReference type="Pfam" id="PF00702">
    <property type="entry name" value="Hydrolase"/>
    <property type="match status" value="1"/>
</dbReference>
<dbReference type="Gene3D" id="1.10.150.240">
    <property type="entry name" value="Putative phosphatase, domain 2"/>
    <property type="match status" value="1"/>
</dbReference>
<dbReference type="CDD" id="cd02603">
    <property type="entry name" value="HAD_sEH-N_like"/>
    <property type="match status" value="1"/>
</dbReference>
<dbReference type="InterPro" id="IPR052898">
    <property type="entry name" value="ACAD10-like"/>
</dbReference>
<sequence>MVFDFGGVLTTTVTEFIAHWIHTDDIDHDHYRTVMRSWLGRDAAEGNPLHQLEIGALPVAEFERALAARLRTRDGRPVPAAGLVSRMFAAAVPDPAMIDLVDAVRAAGLHVGLLSNSWGESYPEDLLARLCDTVVISGRVGLRKPDPRIYHHLLDRLGLPAQRCVFVDDAPPNVAAAHAVGMHAIHHTSAATTRAALAQFVPHLSEVAP</sequence>
<dbReference type="InterPro" id="IPR006439">
    <property type="entry name" value="HAD-SF_hydro_IA"/>
</dbReference>
<dbReference type="EMBL" id="JAMTCK010000010">
    <property type="protein sequence ID" value="MCP2167575.1"/>
    <property type="molecule type" value="Genomic_DNA"/>
</dbReference>
<dbReference type="SUPFAM" id="SSF56784">
    <property type="entry name" value="HAD-like"/>
    <property type="match status" value="1"/>
</dbReference>
<dbReference type="PANTHER" id="PTHR47829:SF1">
    <property type="entry name" value="HAD FAMILY PHOSPHATASE"/>
    <property type="match status" value="1"/>
</dbReference>
<gene>
    <name evidence="1" type="ORF">LX83_004448</name>
</gene>
<dbReference type="GO" id="GO:0016787">
    <property type="term" value="F:hydrolase activity"/>
    <property type="evidence" value="ECO:0007669"/>
    <property type="project" value="UniProtKB-KW"/>
</dbReference>
<proteinExistence type="predicted"/>
<protein>
    <submittedName>
        <fullName evidence="1">Hydrolase of the HAD superfamily</fullName>
    </submittedName>
</protein>
<reference evidence="1" key="1">
    <citation type="submission" date="2022-06" db="EMBL/GenBank/DDBJ databases">
        <title>Genomic Encyclopedia of Archaeal and Bacterial Type Strains, Phase II (KMG-II): from individual species to whole genera.</title>
        <authorList>
            <person name="Goeker M."/>
        </authorList>
    </citation>
    <scope>NUCLEOTIDE SEQUENCE</scope>
    <source>
        <strain evidence="1">DSM 43935</strain>
    </source>
</reference>
<dbReference type="Gene3D" id="3.40.50.1000">
    <property type="entry name" value="HAD superfamily/HAD-like"/>
    <property type="match status" value="1"/>
</dbReference>
<dbReference type="InterPro" id="IPR023214">
    <property type="entry name" value="HAD_sf"/>
</dbReference>
<keyword evidence="2" id="KW-1185">Reference proteome</keyword>
<dbReference type="InterPro" id="IPR036412">
    <property type="entry name" value="HAD-like_sf"/>
</dbReference>